<evidence type="ECO:0000313" key="2">
    <source>
        <dbReference type="EMBL" id="VDI01054.1"/>
    </source>
</evidence>
<organism evidence="2 3">
    <name type="scientific">Mytilus galloprovincialis</name>
    <name type="common">Mediterranean mussel</name>
    <dbReference type="NCBI Taxonomy" id="29158"/>
    <lineage>
        <taxon>Eukaryota</taxon>
        <taxon>Metazoa</taxon>
        <taxon>Spiralia</taxon>
        <taxon>Lophotrochozoa</taxon>
        <taxon>Mollusca</taxon>
        <taxon>Bivalvia</taxon>
        <taxon>Autobranchia</taxon>
        <taxon>Pteriomorphia</taxon>
        <taxon>Mytilida</taxon>
        <taxon>Mytiloidea</taxon>
        <taxon>Mytilidae</taxon>
        <taxon>Mytilinae</taxon>
        <taxon>Mytilus</taxon>
    </lineage>
</organism>
<dbReference type="PROSITE" id="PS50005">
    <property type="entry name" value="TPR"/>
    <property type="match status" value="1"/>
</dbReference>
<comment type="caution">
    <text evidence="2">The sequence shown here is derived from an EMBL/GenBank/DDBJ whole genome shotgun (WGS) entry which is preliminary data.</text>
</comment>
<sequence>MTLHVFNTANDMVDRKSNGDNTTLESDSCKSVDKCPQIRAIKEDLLVSPWFNYMEMEKNEIVKRARDSVRMFKQKDIEISESMLLQYPNSPTAIKFWRAMSNFTLASQILGDYTKDKVESMEDCETLSPAFQSIVHGYINENSIFDSFRRPENTSLLIDQYLRLRPKDICAEYAKIIIYLRAPLNPEKRENNLLSDFECAKLRIKTSEMFALKLRRNLGTNQFKRNVLADIYYLLGAIYVSTDQYERARNIYEKCYDLDNTHFSALYGIAYTYLNSNQEKAKGLFQKYLTMAPKCDKQYPNAYYMIASVYQTQNNFEEAFRYCSMAEDAEKLRLPFLPPVSIPMKSIMLNFKRMFEQTKLLENKTSV</sequence>
<dbReference type="SMART" id="SM00028">
    <property type="entry name" value="TPR"/>
    <property type="match status" value="3"/>
</dbReference>
<dbReference type="AlphaFoldDB" id="A0A8B6C750"/>
<dbReference type="InterPro" id="IPR011990">
    <property type="entry name" value="TPR-like_helical_dom_sf"/>
</dbReference>
<name>A0A8B6C750_MYTGA</name>
<evidence type="ECO:0000313" key="3">
    <source>
        <dbReference type="Proteomes" id="UP000596742"/>
    </source>
</evidence>
<dbReference type="EMBL" id="UYJE01001308">
    <property type="protein sequence ID" value="VDI01054.1"/>
    <property type="molecule type" value="Genomic_DNA"/>
</dbReference>
<protein>
    <submittedName>
        <fullName evidence="2">Uncharacterized protein</fullName>
    </submittedName>
</protein>
<keyword evidence="3" id="KW-1185">Reference proteome</keyword>
<accession>A0A8B6C750</accession>
<feature type="repeat" description="TPR" evidence="1">
    <location>
        <begin position="229"/>
        <end position="262"/>
    </location>
</feature>
<dbReference type="Gene3D" id="1.25.40.10">
    <property type="entry name" value="Tetratricopeptide repeat domain"/>
    <property type="match status" value="1"/>
</dbReference>
<dbReference type="Pfam" id="PF13174">
    <property type="entry name" value="TPR_6"/>
    <property type="match status" value="1"/>
</dbReference>
<dbReference type="InterPro" id="IPR019734">
    <property type="entry name" value="TPR_rpt"/>
</dbReference>
<dbReference type="SUPFAM" id="SSF48452">
    <property type="entry name" value="TPR-like"/>
    <property type="match status" value="1"/>
</dbReference>
<dbReference type="OrthoDB" id="2423701at2759"/>
<keyword evidence="1" id="KW-0802">TPR repeat</keyword>
<proteinExistence type="predicted"/>
<gene>
    <name evidence="2" type="ORF">MGAL_10B062448</name>
</gene>
<reference evidence="2" key="1">
    <citation type="submission" date="2018-11" db="EMBL/GenBank/DDBJ databases">
        <authorList>
            <person name="Alioto T."/>
            <person name="Alioto T."/>
        </authorList>
    </citation>
    <scope>NUCLEOTIDE SEQUENCE</scope>
</reference>
<dbReference type="Pfam" id="PF13181">
    <property type="entry name" value="TPR_8"/>
    <property type="match status" value="2"/>
</dbReference>
<evidence type="ECO:0000256" key="1">
    <source>
        <dbReference type="PROSITE-ProRule" id="PRU00339"/>
    </source>
</evidence>
<dbReference type="Proteomes" id="UP000596742">
    <property type="component" value="Unassembled WGS sequence"/>
</dbReference>